<dbReference type="KEGG" id="smy:BJP26_18550"/>
<dbReference type="EMBL" id="LQCK02000011">
    <property type="protein sequence ID" value="KZB95790.1"/>
    <property type="molecule type" value="Genomic_DNA"/>
</dbReference>
<dbReference type="Proteomes" id="UP000078460">
    <property type="component" value="Unassembled WGS sequence"/>
</dbReference>
<reference evidence="1" key="1">
    <citation type="submission" date="2016-03" db="EMBL/GenBank/DDBJ databases">
        <title>Sphingomonas melonis TY, whole genome shotgun sequencing.</title>
        <authorList>
            <person name="Wang H."/>
            <person name="Zhu P."/>
        </authorList>
    </citation>
    <scope>NUCLEOTIDE SEQUENCE [LARGE SCALE GENOMIC DNA]</scope>
    <source>
        <strain evidence="1">TY</strain>
    </source>
</reference>
<keyword evidence="2" id="KW-1185">Reference proteome</keyword>
<proteinExistence type="predicted"/>
<name>A0A175Y726_9SPHN</name>
<evidence type="ECO:0000313" key="1">
    <source>
        <dbReference type="EMBL" id="KZB95790.1"/>
    </source>
</evidence>
<comment type="caution">
    <text evidence="1">The sequence shown here is derived from an EMBL/GenBank/DDBJ whole genome shotgun (WGS) entry which is preliminary data.</text>
</comment>
<gene>
    <name evidence="1" type="ORF">AVM11_16465</name>
</gene>
<accession>A0A175Y726</accession>
<organism evidence="1 2">
    <name type="scientific">Sphingomonas melonis TY</name>
    <dbReference type="NCBI Taxonomy" id="621456"/>
    <lineage>
        <taxon>Bacteria</taxon>
        <taxon>Pseudomonadati</taxon>
        <taxon>Pseudomonadota</taxon>
        <taxon>Alphaproteobacteria</taxon>
        <taxon>Sphingomonadales</taxon>
        <taxon>Sphingomonadaceae</taxon>
        <taxon>Sphingomonas</taxon>
    </lineage>
</organism>
<protein>
    <submittedName>
        <fullName evidence="1">Uncharacterized protein</fullName>
    </submittedName>
</protein>
<dbReference type="AlphaFoldDB" id="A0A175Y726"/>
<evidence type="ECO:0000313" key="2">
    <source>
        <dbReference type="Proteomes" id="UP000078460"/>
    </source>
</evidence>
<dbReference type="RefSeq" id="WP_062126760.1">
    <property type="nucleotide sequence ID" value="NZ_CP017578.1"/>
</dbReference>
<dbReference type="STRING" id="621456.BJP26_18550"/>
<sequence length="64" mass="7238">MMGALPAQAHWHREWCIHALSDREWVESAEIATEAVLRLEDELGWLIHGNPNRAPQDEADGLHG</sequence>